<dbReference type="Proteomes" id="UP000006174">
    <property type="component" value="Unassembled WGS sequence"/>
</dbReference>
<sequence>MDQQDNSNSAYCFNVMNCSTYKMLIGHLLDNIETAIMHSLMVESKMQLDLMDVDATWHPNDDLEDSDDDMFDHAVSFALIRTYDIISQLSREPVSRNGVCAICADREVKSAEGQWNNHSGSVVGLAAQEGAEVSITKQGLSSVTCRYHNHTLYYTNSNIPYTSHIAIPSIAIITSLSLRRRTKSIVSGVSRLKPRSVMMTPRSGVSVDDDEVDGVGDKWTTAFSSIYIQTADLLWATFGHQLCVASDAAPALSPESTFFIEYCTGAPLAPLLSSLSYPACMAPLCLLSCVNSFDTAPPPCYPACLAPLCLLSGVDSFDTAPPPQDLVSTPLTLVSRAPECIQAHDSNLYREEDHEKAAHMVQACIIVHMFASHYDQPDEVAEYLKASENLSEAEVLETTSGMEAYQQAIKDARIQ</sequence>
<evidence type="ECO:0000313" key="1">
    <source>
        <dbReference type="EMBL" id="CCF50000.1"/>
    </source>
</evidence>
<dbReference type="AlphaFoldDB" id="I2FSV7"/>
<proteinExistence type="predicted"/>
<dbReference type="EMBL" id="CAGI01000150">
    <property type="protein sequence ID" value="CCF50000.1"/>
    <property type="molecule type" value="Genomic_DNA"/>
</dbReference>
<evidence type="ECO:0000313" key="2">
    <source>
        <dbReference type="Proteomes" id="UP000006174"/>
    </source>
</evidence>
<keyword evidence="2" id="KW-1185">Reference proteome</keyword>
<comment type="caution">
    <text evidence="1">The sequence shown here is derived from an EMBL/GenBank/DDBJ whole genome shotgun (WGS) entry which is preliminary data.</text>
</comment>
<dbReference type="HOGENOM" id="CLU_726028_0_0_1"/>
<reference evidence="1 2" key="1">
    <citation type="journal article" date="2012" name="Plant Cell">
        <title>Genome comparison of barley and maize smut fungi reveals targeted loss of RNA silencing components and species-specific presence of transposable elements.</title>
        <authorList>
            <person name="Laurie J.D."/>
            <person name="Ali S."/>
            <person name="Linning R."/>
            <person name="Mannhaupt G."/>
            <person name="Wong P."/>
            <person name="Gueldener U."/>
            <person name="Muensterkoetter M."/>
            <person name="Moore R."/>
            <person name="Kahmann R."/>
            <person name="Bakkeren G."/>
            <person name="Schirawski J."/>
        </authorList>
    </citation>
    <scope>NUCLEOTIDE SEQUENCE [LARGE SCALE GENOMIC DNA]</scope>
    <source>
        <strain evidence="2">Uh4875-4</strain>
    </source>
</reference>
<organism evidence="1 2">
    <name type="scientific">Ustilago hordei</name>
    <name type="common">Barley covered smut fungus</name>
    <dbReference type="NCBI Taxonomy" id="120017"/>
    <lineage>
        <taxon>Eukaryota</taxon>
        <taxon>Fungi</taxon>
        <taxon>Dikarya</taxon>
        <taxon>Basidiomycota</taxon>
        <taxon>Ustilaginomycotina</taxon>
        <taxon>Ustilaginomycetes</taxon>
        <taxon>Ustilaginales</taxon>
        <taxon>Ustilaginaceae</taxon>
        <taxon>Ustilago</taxon>
    </lineage>
</organism>
<protein>
    <submittedName>
        <fullName evidence="1">Uncharacterized protein</fullName>
    </submittedName>
</protein>
<name>I2FSV7_USTHO</name>
<accession>I2FSV7</accession>
<gene>
    <name evidence="1" type="ORF">UHOR_14138</name>
</gene>